<reference evidence="9 10" key="1">
    <citation type="journal article" date="2018" name="Syst. Appl. Microbiol.">
        <title>Ereboglobus luteus gen. nov. sp. nov. from cockroach guts, and new insights into the oxygen relationship of the genera Opitutus and Didymococcus (Verrucomicrobia: Opitutaceae).</title>
        <authorList>
            <person name="Tegtmeier D."/>
            <person name="Belitz A."/>
            <person name="Radek R."/>
            <person name="Heimerl T."/>
            <person name="Brune A."/>
        </authorList>
    </citation>
    <scope>NUCLEOTIDE SEQUENCE [LARGE SCALE GENOMIC DNA]</scope>
    <source>
        <strain evidence="9 10">Ho45</strain>
    </source>
</reference>
<keyword evidence="10" id="KW-1185">Reference proteome</keyword>
<feature type="signal peptide" evidence="8">
    <location>
        <begin position="1"/>
        <end position="26"/>
    </location>
</feature>
<evidence type="ECO:0000256" key="7">
    <source>
        <dbReference type="RuleBase" id="RU361187"/>
    </source>
</evidence>
<dbReference type="PANTHER" id="PTHR43817">
    <property type="entry name" value="GLYCOSYL HYDROLASE"/>
    <property type="match status" value="1"/>
</dbReference>
<evidence type="ECO:0000256" key="6">
    <source>
        <dbReference type="PIRSR" id="PIRSR606710-2"/>
    </source>
</evidence>
<dbReference type="PIRSF" id="PIRSF025414">
    <property type="entry name" value="Alpha-L-arabinofuranosidase"/>
    <property type="match status" value="1"/>
</dbReference>
<dbReference type="KEGG" id="elut:CKA38_14165"/>
<evidence type="ECO:0000313" key="9">
    <source>
        <dbReference type="EMBL" id="AWI10243.1"/>
    </source>
</evidence>
<feature type="site" description="Important for catalytic activity, responsible for pKa modulation of the active site Glu and correct orientation of both the proton donor and substrate" evidence="6">
    <location>
        <position position="155"/>
    </location>
</feature>
<dbReference type="InterPro" id="IPR006710">
    <property type="entry name" value="Glyco_hydro_43"/>
</dbReference>
<dbReference type="RefSeq" id="WP_108826147.1">
    <property type="nucleotide sequence ID" value="NZ_CP023004.1"/>
</dbReference>
<evidence type="ECO:0000256" key="1">
    <source>
        <dbReference type="ARBA" id="ARBA00009865"/>
    </source>
</evidence>
<gene>
    <name evidence="9" type="ORF">CKA38_14165</name>
</gene>
<dbReference type="OrthoDB" id="177947at2"/>
<keyword evidence="2 8" id="KW-0732">Signal</keyword>
<keyword evidence="3 7" id="KW-0378">Hydrolase</keyword>
<dbReference type="SUPFAM" id="SSF75005">
    <property type="entry name" value="Arabinanase/levansucrase/invertase"/>
    <property type="match status" value="1"/>
</dbReference>
<evidence type="ECO:0008006" key="11">
    <source>
        <dbReference type="Google" id="ProtNLM"/>
    </source>
</evidence>
<dbReference type="Proteomes" id="UP000244896">
    <property type="component" value="Chromosome"/>
</dbReference>
<evidence type="ECO:0000256" key="3">
    <source>
        <dbReference type="ARBA" id="ARBA00022801"/>
    </source>
</evidence>
<proteinExistence type="inferred from homology"/>
<evidence type="ECO:0000256" key="8">
    <source>
        <dbReference type="SAM" id="SignalP"/>
    </source>
</evidence>
<comment type="similarity">
    <text evidence="1 7">Belongs to the glycosyl hydrolase 43 family.</text>
</comment>
<keyword evidence="4 7" id="KW-0326">Glycosidase</keyword>
<name>A0A2U8E5V6_9BACT</name>
<evidence type="ECO:0000256" key="2">
    <source>
        <dbReference type="ARBA" id="ARBA00022729"/>
    </source>
</evidence>
<protein>
    <recommendedName>
        <fullName evidence="11">Glycosyl hydrolase family 43</fullName>
    </recommendedName>
</protein>
<dbReference type="InterPro" id="IPR016828">
    <property type="entry name" value="Alpha-L-arabinofuranosidase"/>
</dbReference>
<evidence type="ECO:0000256" key="4">
    <source>
        <dbReference type="ARBA" id="ARBA00023295"/>
    </source>
</evidence>
<dbReference type="PANTHER" id="PTHR43817:SF1">
    <property type="entry name" value="HYDROLASE, FAMILY 43, PUTATIVE (AFU_ORTHOLOGUE AFUA_3G01660)-RELATED"/>
    <property type="match status" value="1"/>
</dbReference>
<feature type="chain" id="PRO_5016020911" description="Glycosyl hydrolase family 43" evidence="8">
    <location>
        <begin position="27"/>
        <end position="346"/>
    </location>
</feature>
<dbReference type="GO" id="GO:0005975">
    <property type="term" value="P:carbohydrate metabolic process"/>
    <property type="evidence" value="ECO:0007669"/>
    <property type="project" value="InterPro"/>
</dbReference>
<dbReference type="Pfam" id="PF04616">
    <property type="entry name" value="Glyco_hydro_43"/>
    <property type="match status" value="1"/>
</dbReference>
<dbReference type="InterPro" id="IPR023296">
    <property type="entry name" value="Glyco_hydro_beta-prop_sf"/>
</dbReference>
<accession>A0A2U8E5V6</accession>
<dbReference type="Gene3D" id="2.115.10.20">
    <property type="entry name" value="Glycosyl hydrolase domain, family 43"/>
    <property type="match status" value="1"/>
</dbReference>
<dbReference type="CDD" id="cd18820">
    <property type="entry name" value="GH43_LbAraf43-like"/>
    <property type="match status" value="1"/>
</dbReference>
<sequence length="346" mass="38874">MTLFSCRAFCLIAVCIALLTAAHASAQRTFTNPIAVGADPWVVFHKGHYYWCLSQSAKGVAIAKSDTLTSVGKRQTVWKAPKSGPHSHEIWAPELHLLDGRWYIYVAADNGENATHRMIVLESETDDPLSKYTFKGELYTGDNIAKNKKSHWAIDGTVLTHKDKRYFIWSGWSSKSDEQYLYIAPMSNPWTVSGNRVRICKNDTYLWEFVNESRKKNGLNEAPQVLQHGGRTFLIYSASGSWQRFYKLGLLELTGADPLKPSSWRKHPKPVFAPTDQVFGVGHSCFTTSPDGKQYWHVYHAKRGRADGHSDRSINIQPFTWTADGFPDFGTPVPPGIPVKAPSNNK</sequence>
<feature type="active site" description="Proton acceptor" evidence="5">
    <location>
        <position position="39"/>
    </location>
</feature>
<dbReference type="EMBL" id="CP023004">
    <property type="protein sequence ID" value="AWI10243.1"/>
    <property type="molecule type" value="Genomic_DNA"/>
</dbReference>
<organism evidence="9 10">
    <name type="scientific">Ereboglobus luteus</name>
    <dbReference type="NCBI Taxonomy" id="1796921"/>
    <lineage>
        <taxon>Bacteria</taxon>
        <taxon>Pseudomonadati</taxon>
        <taxon>Verrucomicrobiota</taxon>
        <taxon>Opitutia</taxon>
        <taxon>Opitutales</taxon>
        <taxon>Opitutaceae</taxon>
        <taxon>Ereboglobus</taxon>
    </lineage>
</organism>
<evidence type="ECO:0000256" key="5">
    <source>
        <dbReference type="PIRSR" id="PIRSR606710-1"/>
    </source>
</evidence>
<feature type="active site" description="Proton donor" evidence="5">
    <location>
        <position position="221"/>
    </location>
</feature>
<evidence type="ECO:0000313" key="10">
    <source>
        <dbReference type="Proteomes" id="UP000244896"/>
    </source>
</evidence>
<dbReference type="AlphaFoldDB" id="A0A2U8E5V6"/>
<dbReference type="GO" id="GO:0004553">
    <property type="term" value="F:hydrolase activity, hydrolyzing O-glycosyl compounds"/>
    <property type="evidence" value="ECO:0007669"/>
    <property type="project" value="InterPro"/>
</dbReference>